<dbReference type="CDD" id="cd02851">
    <property type="entry name" value="E_set_GO_C"/>
    <property type="match status" value="1"/>
</dbReference>
<dbReference type="InterPro" id="IPR013783">
    <property type="entry name" value="Ig-like_fold"/>
</dbReference>
<feature type="compositionally biased region" description="Basic and acidic residues" evidence="2">
    <location>
        <begin position="47"/>
        <end position="68"/>
    </location>
</feature>
<name>A0ABT2JCL6_9PSEU</name>
<reference evidence="5 6" key="1">
    <citation type="submission" date="2021-02" db="EMBL/GenBank/DDBJ databases">
        <title>Actinophytocola xerophila sp. nov., isolated from soil of cotton cropping field.</title>
        <authorList>
            <person name="Huang R."/>
            <person name="Chen X."/>
            <person name="Ge X."/>
            <person name="Liu W."/>
        </authorList>
    </citation>
    <scope>NUCLEOTIDE SEQUENCE [LARGE SCALE GENOMIC DNA]</scope>
    <source>
        <strain evidence="5 6">S1-96</strain>
    </source>
</reference>
<keyword evidence="6" id="KW-1185">Reference proteome</keyword>
<protein>
    <submittedName>
        <fullName evidence="5">DUF1929 domain-containing protein</fullName>
    </submittedName>
</protein>
<dbReference type="InterPro" id="IPR015202">
    <property type="entry name" value="GO-like_E_set"/>
</dbReference>
<gene>
    <name evidence="5" type="ORF">JT362_20980</name>
</gene>
<organism evidence="5 6">
    <name type="scientific">Actinophytocola gossypii</name>
    <dbReference type="NCBI Taxonomy" id="2812003"/>
    <lineage>
        <taxon>Bacteria</taxon>
        <taxon>Bacillati</taxon>
        <taxon>Actinomycetota</taxon>
        <taxon>Actinomycetes</taxon>
        <taxon>Pseudonocardiales</taxon>
        <taxon>Pseudonocardiaceae</taxon>
    </lineage>
</organism>
<evidence type="ECO:0000259" key="3">
    <source>
        <dbReference type="Pfam" id="PF07250"/>
    </source>
</evidence>
<dbReference type="InterPro" id="IPR009880">
    <property type="entry name" value="Glyoxal_oxidase_N"/>
</dbReference>
<comment type="caution">
    <text evidence="5">The sequence shown here is derived from an EMBL/GenBank/DDBJ whole genome shotgun (WGS) entry which is preliminary data.</text>
</comment>
<feature type="region of interest" description="Disordered" evidence="2">
    <location>
        <begin position="44"/>
        <end position="68"/>
    </location>
</feature>
<dbReference type="SUPFAM" id="SSF50965">
    <property type="entry name" value="Galactose oxidase, central domain"/>
    <property type="match status" value="1"/>
</dbReference>
<dbReference type="PANTHER" id="PTHR32208:SF21">
    <property type="entry name" value="LOW QUALITY PROTEIN: ALDEHYDE OXIDASE GLOX-LIKE"/>
    <property type="match status" value="1"/>
</dbReference>
<dbReference type="Pfam" id="PF09118">
    <property type="entry name" value="GO-like_E_set"/>
    <property type="match status" value="1"/>
</dbReference>
<feature type="compositionally biased region" description="Basic residues" evidence="2">
    <location>
        <begin position="750"/>
        <end position="760"/>
    </location>
</feature>
<keyword evidence="1" id="KW-0732">Signal</keyword>
<dbReference type="PANTHER" id="PTHR32208">
    <property type="entry name" value="SECRETED PROTEIN-RELATED"/>
    <property type="match status" value="1"/>
</dbReference>
<dbReference type="SUPFAM" id="SSF81296">
    <property type="entry name" value="E set domains"/>
    <property type="match status" value="1"/>
</dbReference>
<dbReference type="Gene3D" id="2.60.40.10">
    <property type="entry name" value="Immunoglobulins"/>
    <property type="match status" value="1"/>
</dbReference>
<dbReference type="InterPro" id="IPR011043">
    <property type="entry name" value="Gal_Oxase/kelch_b-propeller"/>
</dbReference>
<accession>A0ABT2JCL6</accession>
<feature type="region of interest" description="Disordered" evidence="2">
    <location>
        <begin position="743"/>
        <end position="766"/>
    </location>
</feature>
<dbReference type="Gene3D" id="2.130.10.80">
    <property type="entry name" value="Galactose oxidase/kelch, beta-propeller"/>
    <property type="match status" value="1"/>
</dbReference>
<proteinExistence type="predicted"/>
<dbReference type="RefSeq" id="WP_260193216.1">
    <property type="nucleotide sequence ID" value="NZ_JAFFZE010000015.1"/>
</dbReference>
<evidence type="ECO:0000256" key="2">
    <source>
        <dbReference type="SAM" id="MobiDB-lite"/>
    </source>
</evidence>
<dbReference type="Pfam" id="PF07250">
    <property type="entry name" value="Glyoxal_oxid_N"/>
    <property type="match status" value="1"/>
</dbReference>
<dbReference type="InterPro" id="IPR014756">
    <property type="entry name" value="Ig_E-set"/>
</dbReference>
<dbReference type="Proteomes" id="UP001156441">
    <property type="component" value="Unassembled WGS sequence"/>
</dbReference>
<evidence type="ECO:0000313" key="5">
    <source>
        <dbReference type="EMBL" id="MCT2585597.1"/>
    </source>
</evidence>
<evidence type="ECO:0000259" key="4">
    <source>
        <dbReference type="Pfam" id="PF09118"/>
    </source>
</evidence>
<dbReference type="InterPro" id="IPR037293">
    <property type="entry name" value="Gal_Oxidase_central_sf"/>
</dbReference>
<feature type="domain" description="Glyoxal oxidase N-terminal" evidence="3">
    <location>
        <begin position="270"/>
        <end position="608"/>
    </location>
</feature>
<sequence length="766" mass="83739">MPEFIDAQAGVPTAEEHNRSLTRRAMVVNGAVVAGAGLLASQAVATADHRRRDHDDHDDRGRPSVSVRPERLSLRIDNSAVQQVPGEPVPLLISTTSAETRTLRVSSETAYTTVGLDRLDGGGLASVDVQVTKDAPVTVWVVPHKVGPHSQPADWITVSDGHGRLRVEAWIEPTAGQWVHESPNKTPLGLDIVAVHAALMRGPDGPEVVMYSPPRKRDEDGNLKLNPKWDGTNDRWCWDVNAMTNPESRTLDLTKWTTRDVNPGKTTKPLTSNIFCSGASHLPDGRLLVAGGHVHAADELEDNGNLLHCYDPKASPRWTPLKESMEEVRWYPTVTPLPDGRMLISCGSREGLWFDDSDYFGNIHNTYVVYDGKKVSEARMLVDLPKDAPPLATYPGVFVLPVGKSGTMIAVVETNRAWLHTYQTGGVIKRGKKPLYMTRPGSRSYPWYGSMVMLPLHPRDRNMAILAVGGTKEGSTNYTNVISQYNALPQDDSAKPEVAIQGTATHAQLLELALDDQGNHTGQWRSVKAERARVLCDATLLADGTILVTGGAQKGWANDNSEPVKAAEIFDPNSKTFRLAATATTERRYHSVALLLPDGTVLKAGSNGGFGGPSKDDTQKWFRSRDDAEIYQPPYLWRGPRPSIDKVIAPSPGNIITVDHGATFTVLAQGPSLDAHSKVALIRLGATTHGNNMEQRYVWLTVSQPYQTGGKWSIRATAPDNKAAAPPGDYMLVVVDSKGVPSKAQLVRMSNRRQHSRPHHQPTDRK</sequence>
<evidence type="ECO:0000313" key="6">
    <source>
        <dbReference type="Proteomes" id="UP001156441"/>
    </source>
</evidence>
<evidence type="ECO:0000256" key="1">
    <source>
        <dbReference type="ARBA" id="ARBA00022729"/>
    </source>
</evidence>
<feature type="domain" description="Galactose oxidase-like Early set" evidence="4">
    <location>
        <begin position="641"/>
        <end position="749"/>
    </location>
</feature>
<dbReference type="EMBL" id="JAFFZE010000015">
    <property type="protein sequence ID" value="MCT2585597.1"/>
    <property type="molecule type" value="Genomic_DNA"/>
</dbReference>